<dbReference type="KEGG" id="por:APT59_04515"/>
<dbReference type="EC" id="6.3.4.15" evidence="6"/>
<feature type="DNA-binding region" description="H-T-H motif" evidence="6">
    <location>
        <begin position="15"/>
        <end position="34"/>
    </location>
</feature>
<proteinExistence type="inferred from homology"/>
<keyword evidence="6" id="KW-0804">Transcription</keyword>
<dbReference type="RefSeq" id="WP_059313752.1">
    <property type="nucleotide sequence ID" value="NZ_CP013987.1"/>
</dbReference>
<dbReference type="GO" id="GO:0004077">
    <property type="term" value="F:biotin--[biotin carboxyl-carrier protein] ligase activity"/>
    <property type="evidence" value="ECO:0007669"/>
    <property type="project" value="UniProtKB-UniRule"/>
</dbReference>
<comment type="catalytic activity">
    <reaction evidence="5 6">
        <text>biotin + L-lysyl-[protein] + ATP = N(6)-biotinyl-L-lysyl-[protein] + AMP + diphosphate + H(+)</text>
        <dbReference type="Rhea" id="RHEA:11756"/>
        <dbReference type="Rhea" id="RHEA-COMP:9752"/>
        <dbReference type="Rhea" id="RHEA-COMP:10505"/>
        <dbReference type="ChEBI" id="CHEBI:15378"/>
        <dbReference type="ChEBI" id="CHEBI:29969"/>
        <dbReference type="ChEBI" id="CHEBI:30616"/>
        <dbReference type="ChEBI" id="CHEBI:33019"/>
        <dbReference type="ChEBI" id="CHEBI:57586"/>
        <dbReference type="ChEBI" id="CHEBI:83144"/>
        <dbReference type="ChEBI" id="CHEBI:456215"/>
        <dbReference type="EC" id="6.3.4.15"/>
    </reaction>
</comment>
<feature type="binding site" evidence="6">
    <location>
        <begin position="110"/>
        <end position="112"/>
    </location>
    <ligand>
        <name>biotin</name>
        <dbReference type="ChEBI" id="CHEBI:57586"/>
    </ligand>
</feature>
<comment type="function">
    <text evidence="6">Acts both as a biotin--[acetyl-CoA-carboxylase] ligase and a biotin-operon repressor. In the presence of ATP, BirA activates biotin to form the BirA-biotinyl-5'-adenylate (BirA-bio-5'-AMP or holoBirA) complex. HoloBirA can either transfer the biotinyl moiety to the biotin carboxyl carrier protein (BCCP) subunit of acetyl-CoA carboxylase, or bind to the biotin operator site and inhibit transcription of the operon.</text>
</comment>
<dbReference type="NCBIfam" id="NF008848">
    <property type="entry name" value="PRK11886.1-3"/>
    <property type="match status" value="1"/>
</dbReference>
<dbReference type="InterPro" id="IPR008988">
    <property type="entry name" value="Transcriptional_repressor_C"/>
</dbReference>
<keyword evidence="2 6" id="KW-0547">Nucleotide-binding</keyword>
<evidence type="ECO:0000256" key="4">
    <source>
        <dbReference type="ARBA" id="ARBA00023267"/>
    </source>
</evidence>
<dbReference type="HAMAP" id="MF_00978">
    <property type="entry name" value="Bifunct_BirA"/>
    <property type="match status" value="1"/>
</dbReference>
<dbReference type="PANTHER" id="PTHR12835">
    <property type="entry name" value="BIOTIN PROTEIN LIGASE"/>
    <property type="match status" value="1"/>
</dbReference>
<dbReference type="GO" id="GO:0006355">
    <property type="term" value="P:regulation of DNA-templated transcription"/>
    <property type="evidence" value="ECO:0007669"/>
    <property type="project" value="UniProtKB-UniRule"/>
</dbReference>
<feature type="binding site" evidence="6">
    <location>
        <position position="177"/>
    </location>
    <ligand>
        <name>biotin</name>
        <dbReference type="ChEBI" id="CHEBI:57586"/>
    </ligand>
</feature>
<dbReference type="InterPro" id="IPR013196">
    <property type="entry name" value="HTH_11"/>
</dbReference>
<dbReference type="Pfam" id="PF08279">
    <property type="entry name" value="HTH_11"/>
    <property type="match status" value="1"/>
</dbReference>
<evidence type="ECO:0000256" key="6">
    <source>
        <dbReference type="HAMAP-Rule" id="MF_00978"/>
    </source>
</evidence>
<feature type="binding site" evidence="6">
    <location>
        <position position="106"/>
    </location>
    <ligand>
        <name>biotin</name>
        <dbReference type="ChEBI" id="CHEBI:57586"/>
    </ligand>
</feature>
<dbReference type="SUPFAM" id="SSF46785">
    <property type="entry name" value="Winged helix' DNA-binding domain"/>
    <property type="match status" value="1"/>
</dbReference>
<evidence type="ECO:0000313" key="8">
    <source>
        <dbReference type="EMBL" id="ALZ83498.1"/>
    </source>
</evidence>
<dbReference type="EMBL" id="CP013987">
    <property type="protein sequence ID" value="ALZ83498.1"/>
    <property type="molecule type" value="Genomic_DNA"/>
</dbReference>
<dbReference type="Gene3D" id="3.30.930.10">
    <property type="entry name" value="Bira Bifunctional Protein, Domain 2"/>
    <property type="match status" value="1"/>
</dbReference>
<dbReference type="Gene3D" id="1.10.10.10">
    <property type="entry name" value="Winged helix-like DNA-binding domain superfamily/Winged helix DNA-binding domain"/>
    <property type="match status" value="1"/>
</dbReference>
<keyword evidence="6" id="KW-0238">DNA-binding</keyword>
<evidence type="ECO:0000259" key="7">
    <source>
        <dbReference type="PROSITE" id="PS51733"/>
    </source>
</evidence>
<feature type="domain" description="BPL/LPL catalytic" evidence="7">
    <location>
        <begin position="61"/>
        <end position="247"/>
    </location>
</feature>
<keyword evidence="6" id="KW-0678">Repressor</keyword>
<feature type="binding site" evidence="6">
    <location>
        <begin position="82"/>
        <end position="84"/>
    </location>
    <ligand>
        <name>biotin</name>
        <dbReference type="ChEBI" id="CHEBI:57586"/>
    </ligand>
</feature>
<keyword evidence="4 6" id="KW-0092">Biotin</keyword>
<dbReference type="PROSITE" id="PS51733">
    <property type="entry name" value="BPL_LPL_CATALYTIC"/>
    <property type="match status" value="1"/>
</dbReference>
<gene>
    <name evidence="6" type="primary">birA</name>
    <name evidence="8" type="ORF">APT59_04515</name>
</gene>
<evidence type="ECO:0000256" key="2">
    <source>
        <dbReference type="ARBA" id="ARBA00022741"/>
    </source>
</evidence>
<protein>
    <recommendedName>
        <fullName evidence="6">Bifunctional ligase/repressor BirA</fullName>
    </recommendedName>
    <alternativeName>
        <fullName evidence="6">Biotin operon repressor</fullName>
    </alternativeName>
    <alternativeName>
        <fullName evidence="6">Biotin--[acetyl-CoA-carboxylase] ligase</fullName>
        <ecNumber evidence="6">6.3.4.15</ecNumber>
    </alternativeName>
    <alternativeName>
        <fullName evidence="6">Biotin--protein ligase</fullName>
    </alternativeName>
    <alternativeName>
        <fullName evidence="6">Biotin-[acetyl-CoA carboxylase] synthetase</fullName>
    </alternativeName>
</protein>
<keyword evidence="3 6" id="KW-0067">ATP-binding</keyword>
<dbReference type="SUPFAM" id="SSF55681">
    <property type="entry name" value="Class II aaRS and biotin synthetases"/>
    <property type="match status" value="1"/>
</dbReference>
<name>A0A0U4HC22_9PSED</name>
<comment type="similarity">
    <text evidence="6">Belongs to the biotin--protein ligase family.</text>
</comment>
<dbReference type="GO" id="GO:0003677">
    <property type="term" value="F:DNA binding"/>
    <property type="evidence" value="ECO:0007669"/>
    <property type="project" value="UniProtKB-UniRule"/>
</dbReference>
<organism evidence="8 9">
    <name type="scientific">Pseudomonas oryzihabitans</name>
    <dbReference type="NCBI Taxonomy" id="47885"/>
    <lineage>
        <taxon>Bacteria</taxon>
        <taxon>Pseudomonadati</taxon>
        <taxon>Pseudomonadota</taxon>
        <taxon>Gammaproteobacteria</taxon>
        <taxon>Pseudomonadales</taxon>
        <taxon>Pseudomonadaceae</taxon>
        <taxon>Pseudomonas</taxon>
    </lineage>
</organism>
<dbReference type="InterPro" id="IPR045864">
    <property type="entry name" value="aa-tRNA-synth_II/BPL/LPL"/>
</dbReference>
<dbReference type="Pfam" id="PF02237">
    <property type="entry name" value="BPL_C"/>
    <property type="match status" value="1"/>
</dbReference>
<sequence>MPLLNLLSDGKFHSGVELGEALGVSRSAIWKRLKTLEEDFGVEVFKVPGRGYRLEEPLFLLDAERIARQGGWPVTVLASIDSTNAEAQRRLHQHEQPPFVLLAEHQQAGRGRRGRAWISPYGKNLYLTAVVSSQGGIQKLQALSLTMGLAVIRTLQRLGVEDAWLKWPNDVLVRGRKLAGILIELSGDPQDVCQAIIGIGINVNMRLAENIDQPWISMAEALGGLQDRNEVASLLLQEIDNLWCIHRQSGFTALRDEWERYHGWQGRAVTLSSGVRCIQGTVEGVAEDGAILMRVDGQTQAFSGGELSLSLDHDS</sequence>
<dbReference type="InterPro" id="IPR003142">
    <property type="entry name" value="BPL_C"/>
</dbReference>
<keyword evidence="1 6" id="KW-0436">Ligase</keyword>
<dbReference type="CDD" id="cd16442">
    <property type="entry name" value="BPL"/>
    <property type="match status" value="1"/>
</dbReference>
<dbReference type="GO" id="GO:0005524">
    <property type="term" value="F:ATP binding"/>
    <property type="evidence" value="ECO:0007669"/>
    <property type="project" value="UniProtKB-UniRule"/>
</dbReference>
<dbReference type="OrthoDB" id="9807064at2"/>
<dbReference type="Proteomes" id="UP000064137">
    <property type="component" value="Chromosome"/>
</dbReference>
<evidence type="ECO:0000313" key="9">
    <source>
        <dbReference type="Proteomes" id="UP000064137"/>
    </source>
</evidence>
<dbReference type="Pfam" id="PF03099">
    <property type="entry name" value="BPL_LplA_LipB"/>
    <property type="match status" value="1"/>
</dbReference>
<evidence type="ECO:0000256" key="1">
    <source>
        <dbReference type="ARBA" id="ARBA00022598"/>
    </source>
</evidence>
<dbReference type="InterPro" id="IPR004408">
    <property type="entry name" value="Biotin_CoA_COase_ligase"/>
</dbReference>
<dbReference type="GO" id="GO:0005737">
    <property type="term" value="C:cytoplasm"/>
    <property type="evidence" value="ECO:0007669"/>
    <property type="project" value="TreeGrafter"/>
</dbReference>
<dbReference type="Gene3D" id="2.30.30.100">
    <property type="match status" value="1"/>
</dbReference>
<dbReference type="SUPFAM" id="SSF50037">
    <property type="entry name" value="C-terminal domain of transcriptional repressors"/>
    <property type="match status" value="1"/>
</dbReference>
<keyword evidence="6" id="KW-0805">Transcription regulation</keyword>
<dbReference type="InterPro" id="IPR036388">
    <property type="entry name" value="WH-like_DNA-bd_sf"/>
</dbReference>
<dbReference type="InterPro" id="IPR036390">
    <property type="entry name" value="WH_DNA-bd_sf"/>
</dbReference>
<evidence type="ECO:0000256" key="3">
    <source>
        <dbReference type="ARBA" id="ARBA00022840"/>
    </source>
</evidence>
<dbReference type="AlphaFoldDB" id="A0A0U4HC22"/>
<evidence type="ECO:0000256" key="5">
    <source>
        <dbReference type="ARBA" id="ARBA00047846"/>
    </source>
</evidence>
<dbReference type="NCBIfam" id="TIGR00121">
    <property type="entry name" value="birA_ligase"/>
    <property type="match status" value="1"/>
</dbReference>
<reference evidence="8 9" key="1">
    <citation type="submission" date="2016-01" db="EMBL/GenBank/DDBJ databases">
        <title>Annotation of Pseudomonas oryzihabitans USDA-ARS-USMARC-56511.</title>
        <authorList>
            <person name="Harhay G.P."/>
            <person name="Harhay D.M."/>
            <person name="Smith T.P.L."/>
            <person name="Bono J.L."/>
            <person name="Heaton M.P."/>
            <person name="Clawson M.L."/>
            <person name="Chitko-Mckown C.G."/>
            <person name="Capik S.F."/>
            <person name="DeDonder K.D."/>
            <person name="Apley M.D."/>
            <person name="Lubbers B.V."/>
            <person name="White B.J."/>
            <person name="Larson R.L."/>
        </authorList>
    </citation>
    <scope>NUCLEOTIDE SEQUENCE [LARGE SCALE GENOMIC DNA]</scope>
    <source>
        <strain evidence="8 9">USDA-ARS-USMARC-56511</strain>
    </source>
</reference>
<dbReference type="InterPro" id="IPR004143">
    <property type="entry name" value="BPL_LPL_catalytic"/>
</dbReference>
<dbReference type="InterPro" id="IPR030855">
    <property type="entry name" value="Bifunct_BirA"/>
</dbReference>
<dbReference type="PANTHER" id="PTHR12835:SF5">
    <property type="entry name" value="BIOTIN--PROTEIN LIGASE"/>
    <property type="match status" value="1"/>
</dbReference>
<accession>A0A0U4HC22</accession>